<name>A0A6A3H9E3_9STRA</name>
<dbReference type="InterPro" id="IPR001584">
    <property type="entry name" value="Integrase_cat-core"/>
</dbReference>
<sequence length="240" mass="26030">MDIISGLPRDAEGRTGVLVFVDRFSKMARLAPVAAEVTADESAELVFDLVFRHQGLPESIILDRDPRFTSAIWTRLFALLGTRLFMSTAVHPETDGQTKRVNRVLEDVLRSYATYFTSWSSFLPMAEFALSNSTHASTGLTPFFLNNHGICAFPLCWPSDDSSEPLLSQSTKSSSRDATVKGHALHGVAYEEFFAVDVASPSTPAVANFSPAATPTPIDSAAVSTAKPSRGLCVTRSKLL</sequence>
<comment type="caution">
    <text evidence="2">The sequence shown here is derived from an EMBL/GenBank/DDBJ whole genome shotgun (WGS) entry which is preliminary data.</text>
</comment>
<evidence type="ECO:0000259" key="1">
    <source>
        <dbReference type="PROSITE" id="PS50994"/>
    </source>
</evidence>
<dbReference type="Proteomes" id="UP000429607">
    <property type="component" value="Unassembled WGS sequence"/>
</dbReference>
<dbReference type="PANTHER" id="PTHR37984">
    <property type="entry name" value="PROTEIN CBG26694"/>
    <property type="match status" value="1"/>
</dbReference>
<gene>
    <name evidence="2" type="ORF">PR001_g28504</name>
</gene>
<dbReference type="InterPro" id="IPR012337">
    <property type="entry name" value="RNaseH-like_sf"/>
</dbReference>
<dbReference type="EMBL" id="QXFV01005150">
    <property type="protein sequence ID" value="KAE8966121.1"/>
    <property type="molecule type" value="Genomic_DNA"/>
</dbReference>
<dbReference type="PANTHER" id="PTHR37984:SF5">
    <property type="entry name" value="PROTEIN NYNRIN-LIKE"/>
    <property type="match status" value="1"/>
</dbReference>
<dbReference type="InterPro" id="IPR050951">
    <property type="entry name" value="Retrovirus_Pol_polyprotein"/>
</dbReference>
<dbReference type="InterPro" id="IPR036397">
    <property type="entry name" value="RNaseH_sf"/>
</dbReference>
<evidence type="ECO:0000313" key="3">
    <source>
        <dbReference type="Proteomes" id="UP000429607"/>
    </source>
</evidence>
<reference evidence="2 3" key="1">
    <citation type="submission" date="2018-09" db="EMBL/GenBank/DDBJ databases">
        <title>Genomic investigation of the strawberry pathogen Phytophthora fragariae indicates pathogenicity is determined by transcriptional variation in three key races.</title>
        <authorList>
            <person name="Adams T.M."/>
            <person name="Armitage A.D."/>
            <person name="Sobczyk M.K."/>
            <person name="Bates H.J."/>
            <person name="Dunwell J.M."/>
            <person name="Nellist C.F."/>
            <person name="Harrison R.J."/>
        </authorList>
    </citation>
    <scope>NUCLEOTIDE SEQUENCE [LARGE SCALE GENOMIC DNA]</scope>
    <source>
        <strain evidence="2 3">SCRP249</strain>
    </source>
</reference>
<protein>
    <recommendedName>
        <fullName evidence="1">Integrase catalytic domain-containing protein</fullName>
    </recommendedName>
</protein>
<dbReference type="SUPFAM" id="SSF53098">
    <property type="entry name" value="Ribonuclease H-like"/>
    <property type="match status" value="1"/>
</dbReference>
<accession>A0A6A3H9E3</accession>
<organism evidence="2 3">
    <name type="scientific">Phytophthora rubi</name>
    <dbReference type="NCBI Taxonomy" id="129364"/>
    <lineage>
        <taxon>Eukaryota</taxon>
        <taxon>Sar</taxon>
        <taxon>Stramenopiles</taxon>
        <taxon>Oomycota</taxon>
        <taxon>Peronosporomycetes</taxon>
        <taxon>Peronosporales</taxon>
        <taxon>Peronosporaceae</taxon>
        <taxon>Phytophthora</taxon>
    </lineage>
</organism>
<dbReference type="Gene3D" id="3.30.420.10">
    <property type="entry name" value="Ribonuclease H-like superfamily/Ribonuclease H"/>
    <property type="match status" value="1"/>
</dbReference>
<dbReference type="PROSITE" id="PS50994">
    <property type="entry name" value="INTEGRASE"/>
    <property type="match status" value="1"/>
</dbReference>
<dbReference type="AlphaFoldDB" id="A0A6A3H9E3"/>
<proteinExistence type="predicted"/>
<feature type="domain" description="Integrase catalytic" evidence="1">
    <location>
        <begin position="1"/>
        <end position="150"/>
    </location>
</feature>
<dbReference type="GO" id="GO:0003676">
    <property type="term" value="F:nucleic acid binding"/>
    <property type="evidence" value="ECO:0007669"/>
    <property type="project" value="InterPro"/>
</dbReference>
<dbReference type="GO" id="GO:0015074">
    <property type="term" value="P:DNA integration"/>
    <property type="evidence" value="ECO:0007669"/>
    <property type="project" value="InterPro"/>
</dbReference>
<evidence type="ECO:0000313" key="2">
    <source>
        <dbReference type="EMBL" id="KAE8966121.1"/>
    </source>
</evidence>